<gene>
    <name evidence="1" type="ORF">L9F63_020694</name>
</gene>
<name>A0AAD7ZQA6_DIPPU</name>
<evidence type="ECO:0000313" key="1">
    <source>
        <dbReference type="EMBL" id="KAJ9584964.1"/>
    </source>
</evidence>
<organism evidence="1 2">
    <name type="scientific">Diploptera punctata</name>
    <name type="common">Pacific beetle cockroach</name>
    <dbReference type="NCBI Taxonomy" id="6984"/>
    <lineage>
        <taxon>Eukaryota</taxon>
        <taxon>Metazoa</taxon>
        <taxon>Ecdysozoa</taxon>
        <taxon>Arthropoda</taxon>
        <taxon>Hexapoda</taxon>
        <taxon>Insecta</taxon>
        <taxon>Pterygota</taxon>
        <taxon>Neoptera</taxon>
        <taxon>Polyneoptera</taxon>
        <taxon>Dictyoptera</taxon>
        <taxon>Blattodea</taxon>
        <taxon>Blaberoidea</taxon>
        <taxon>Blaberidae</taxon>
        <taxon>Diplopterinae</taxon>
        <taxon>Diploptera</taxon>
    </lineage>
</organism>
<evidence type="ECO:0000313" key="2">
    <source>
        <dbReference type="Proteomes" id="UP001233999"/>
    </source>
</evidence>
<dbReference type="EMBL" id="JASPKZ010007332">
    <property type="protein sequence ID" value="KAJ9584964.1"/>
    <property type="molecule type" value="Genomic_DNA"/>
</dbReference>
<keyword evidence="2" id="KW-1185">Reference proteome</keyword>
<dbReference type="Proteomes" id="UP001233999">
    <property type="component" value="Unassembled WGS sequence"/>
</dbReference>
<proteinExistence type="predicted"/>
<feature type="non-terminal residue" evidence="1">
    <location>
        <position position="1"/>
    </location>
</feature>
<reference evidence="1" key="2">
    <citation type="submission" date="2023-05" db="EMBL/GenBank/DDBJ databases">
        <authorList>
            <person name="Fouks B."/>
        </authorList>
    </citation>
    <scope>NUCLEOTIDE SEQUENCE</scope>
    <source>
        <strain evidence="1">Stay&amp;Tobe</strain>
        <tissue evidence="1">Testes</tissue>
    </source>
</reference>
<protein>
    <submittedName>
        <fullName evidence="1">Uncharacterized protein</fullName>
    </submittedName>
</protein>
<dbReference type="AlphaFoldDB" id="A0AAD7ZQA6"/>
<reference evidence="1" key="1">
    <citation type="journal article" date="2023" name="IScience">
        <title>Live-bearing cockroach genome reveals convergent evolutionary mechanisms linked to viviparity in insects and beyond.</title>
        <authorList>
            <person name="Fouks B."/>
            <person name="Harrison M.C."/>
            <person name="Mikhailova A.A."/>
            <person name="Marchal E."/>
            <person name="English S."/>
            <person name="Carruthers M."/>
            <person name="Jennings E.C."/>
            <person name="Chiamaka E.L."/>
            <person name="Frigard R.A."/>
            <person name="Pippel M."/>
            <person name="Attardo G.M."/>
            <person name="Benoit J.B."/>
            <person name="Bornberg-Bauer E."/>
            <person name="Tobe S.S."/>
        </authorList>
    </citation>
    <scope>NUCLEOTIDE SEQUENCE</scope>
    <source>
        <strain evidence="1">Stay&amp;Tobe</strain>
    </source>
</reference>
<sequence>STVYIQIELEQHCEALCQMFQRWKRMLMLVQDMSSSKRIPRKEVEGCDKAIPITIGITSGNEEDSSDDNSVRIKKICDHDRKLLCRMLMKMVRLLAEYRNDYESDYKKIFPLPVSTAENNDLLSLCEKGNSPTRNTNIIEKLIHFKRWIKTLTKVLMLAIKIVYKKCRTLKTSIMFSTSLYTQLLTVSQLTSDWNHNFMLERAKSDTRFLSMENIRALTIYIVIVAPRHNSELWLKMNMTIFEIVISWKHESYESFGEAPGDESEILISRDKEQGEYQEAVQSLFQGIQDILEGPVTGSEELAVPLLRPEVSPARLVVSPARLEVSTARLEVQETRVVDKQLEIGNLRTVVSAGASLEVQLPLVQKSFGLKELIASLDIHPSYAPSRDCRGGGRRSRPSLKLQRKCSYVSGLMISHESFTPLWQFRVLSSIECACLHINPRALRCNYHFARLLPYVFNLSFRVLLLSLTSHFHTGVRAVAKIDSTK</sequence>
<accession>A0AAD7ZQA6</accession>
<comment type="caution">
    <text evidence="1">The sequence shown here is derived from an EMBL/GenBank/DDBJ whole genome shotgun (WGS) entry which is preliminary data.</text>
</comment>
<feature type="non-terminal residue" evidence="1">
    <location>
        <position position="486"/>
    </location>
</feature>